<dbReference type="Pfam" id="PF13155">
    <property type="entry name" value="Toprim_2"/>
    <property type="match status" value="1"/>
</dbReference>
<sequence>MKIDVRAELADFPWIRATWSDTRLIAASPWRYDRQPSFYVILDEDDPAYGSWGDSGADDPEFQRGGIVRLLAFLRDETIGETLEYLRDKYGGHGEEKSDELALNLPKLYVPDKPRVTRIDSAILDAYRFRSPYLGSRGISEEVQRLMSIGYDRQRRAVTIPWFNADGSLGNVKYRRTDSKTFWYERGGRPIREMVYGINITYERKLKRAAIVEAEVDALTLMSAGIFAIATGGTALNREKAELILRSPIEELMLFRDRDAAGRAWRNRIVAELKGAIDLRVANVARPYKDVNEWACAVNCGACAVDEEPIRRSCERARAVRKLANFQLIT</sequence>
<accession>A0ABV1KYR3</accession>
<dbReference type="CDD" id="cd03364">
    <property type="entry name" value="TOPRIM_DnaG_primases"/>
    <property type="match status" value="1"/>
</dbReference>
<protein>
    <submittedName>
        <fullName evidence="2">Toprim domain-containing protein</fullName>
    </submittedName>
</protein>
<dbReference type="SMART" id="SM00493">
    <property type="entry name" value="TOPRIM"/>
    <property type="match status" value="1"/>
</dbReference>
<evidence type="ECO:0000313" key="3">
    <source>
        <dbReference type="Proteomes" id="UP001493487"/>
    </source>
</evidence>
<proteinExistence type="predicted"/>
<reference evidence="2 3" key="1">
    <citation type="journal article" date="2023" name="Genome Announc.">
        <title>Pan-Genome Analyses of the Genus Cohnella and Proposal of the Novel Species Cohnella silvisoli sp. nov., Isolated from Forest Soil.</title>
        <authorList>
            <person name="Wang C."/>
            <person name="Mao L."/>
            <person name="Bao G."/>
            <person name="Zhu H."/>
        </authorList>
    </citation>
    <scope>NUCLEOTIDE SEQUENCE [LARGE SCALE GENOMIC DNA]</scope>
    <source>
        <strain evidence="2 3">NL03-T5-1</strain>
    </source>
</reference>
<dbReference type="InterPro" id="IPR034151">
    <property type="entry name" value="TOPRIM_DnaG_bac"/>
</dbReference>
<comment type="caution">
    <text evidence="2">The sequence shown here is derived from an EMBL/GenBank/DDBJ whole genome shotgun (WGS) entry which is preliminary data.</text>
</comment>
<evidence type="ECO:0000259" key="1">
    <source>
        <dbReference type="SMART" id="SM00493"/>
    </source>
</evidence>
<dbReference type="Gene3D" id="3.40.1360.10">
    <property type="match status" value="1"/>
</dbReference>
<dbReference type="InterPro" id="IPR006171">
    <property type="entry name" value="TOPRIM_dom"/>
</dbReference>
<dbReference type="SUPFAM" id="SSF56731">
    <property type="entry name" value="DNA primase core"/>
    <property type="match status" value="1"/>
</dbReference>
<dbReference type="RefSeq" id="WP_232187353.1">
    <property type="nucleotide sequence ID" value="NZ_JAIOAP010000012.1"/>
</dbReference>
<feature type="domain" description="Toprim" evidence="1">
    <location>
        <begin position="207"/>
        <end position="278"/>
    </location>
</feature>
<name>A0ABV1KYR3_9BACL</name>
<keyword evidence="3" id="KW-1185">Reference proteome</keyword>
<dbReference type="Proteomes" id="UP001493487">
    <property type="component" value="Unassembled WGS sequence"/>
</dbReference>
<dbReference type="EMBL" id="JASKHM010000014">
    <property type="protein sequence ID" value="MEQ4485214.1"/>
    <property type="molecule type" value="Genomic_DNA"/>
</dbReference>
<dbReference type="InterPro" id="IPR050219">
    <property type="entry name" value="DnaG_primase"/>
</dbReference>
<dbReference type="PANTHER" id="PTHR30313">
    <property type="entry name" value="DNA PRIMASE"/>
    <property type="match status" value="1"/>
</dbReference>
<gene>
    <name evidence="2" type="ORF">QJS35_22765</name>
</gene>
<evidence type="ECO:0000313" key="2">
    <source>
        <dbReference type="EMBL" id="MEQ4485214.1"/>
    </source>
</evidence>
<dbReference type="PANTHER" id="PTHR30313:SF2">
    <property type="entry name" value="DNA PRIMASE"/>
    <property type="match status" value="1"/>
</dbReference>
<organism evidence="2 3">
    <name type="scientific">Cohnella silvisoli</name>
    <dbReference type="NCBI Taxonomy" id="2873699"/>
    <lineage>
        <taxon>Bacteria</taxon>
        <taxon>Bacillati</taxon>
        <taxon>Bacillota</taxon>
        <taxon>Bacilli</taxon>
        <taxon>Bacillales</taxon>
        <taxon>Paenibacillaceae</taxon>
        <taxon>Cohnella</taxon>
    </lineage>
</organism>